<keyword evidence="16" id="KW-1185">Reference proteome</keyword>
<evidence type="ECO:0000256" key="6">
    <source>
        <dbReference type="ARBA" id="ARBA00022723"/>
    </source>
</evidence>
<comment type="cofactor">
    <cofactor evidence="1">
        <name>a metal cation</name>
        <dbReference type="ChEBI" id="CHEBI:25213"/>
    </cofactor>
</comment>
<evidence type="ECO:0000313" key="16">
    <source>
        <dbReference type="Proteomes" id="UP001501295"/>
    </source>
</evidence>
<dbReference type="PROSITE" id="PS00187">
    <property type="entry name" value="TPP_ENZYMES"/>
    <property type="match status" value="1"/>
</dbReference>
<dbReference type="PANTHER" id="PTHR43452:SF30">
    <property type="entry name" value="PYRUVATE DECARBOXYLASE ISOZYME 1-RELATED"/>
    <property type="match status" value="1"/>
</dbReference>
<dbReference type="Pfam" id="PF02776">
    <property type="entry name" value="TPP_enzyme_N"/>
    <property type="match status" value="1"/>
</dbReference>
<dbReference type="Pfam" id="PF02775">
    <property type="entry name" value="TPP_enzyme_C"/>
    <property type="match status" value="1"/>
</dbReference>
<evidence type="ECO:0000256" key="3">
    <source>
        <dbReference type="ARBA" id="ARBA00002938"/>
    </source>
</evidence>
<keyword evidence="10" id="KW-0456">Lyase</keyword>
<protein>
    <recommendedName>
        <fullName evidence="5">Alpha-keto-acid decarboxylase</fullName>
    </recommendedName>
</protein>
<dbReference type="InterPro" id="IPR012001">
    <property type="entry name" value="Thiamin_PyroP_enz_TPP-bd_dom"/>
</dbReference>
<dbReference type="InterPro" id="IPR047213">
    <property type="entry name" value="TPP_PYR_PDC_IPDC-like"/>
</dbReference>
<comment type="caution">
    <text evidence="15">The sequence shown here is derived from an EMBL/GenBank/DDBJ whole genome shotgun (WGS) entry which is preliminary data.</text>
</comment>
<evidence type="ECO:0000259" key="14">
    <source>
        <dbReference type="Pfam" id="PF02776"/>
    </source>
</evidence>
<dbReference type="CDD" id="cd02005">
    <property type="entry name" value="TPP_PDC_IPDC"/>
    <property type="match status" value="1"/>
</dbReference>
<dbReference type="InterPro" id="IPR029035">
    <property type="entry name" value="DHS-like_NAD/FAD-binding_dom"/>
</dbReference>
<gene>
    <name evidence="15" type="ORF">GCM10025780_27640</name>
</gene>
<reference evidence="16" key="1">
    <citation type="journal article" date="2019" name="Int. J. Syst. Evol. Microbiol.">
        <title>The Global Catalogue of Microorganisms (GCM) 10K type strain sequencing project: providing services to taxonomists for standard genome sequencing and annotation.</title>
        <authorList>
            <consortium name="The Broad Institute Genomics Platform"/>
            <consortium name="The Broad Institute Genome Sequencing Center for Infectious Disease"/>
            <person name="Wu L."/>
            <person name="Ma J."/>
        </authorList>
    </citation>
    <scope>NUCLEOTIDE SEQUENCE [LARGE SCALE GENOMIC DNA]</scope>
    <source>
        <strain evidence="16">JCM 18956</strain>
    </source>
</reference>
<keyword evidence="6" id="KW-0479">Metal-binding</keyword>
<evidence type="ECO:0000256" key="2">
    <source>
        <dbReference type="ARBA" id="ARBA00001964"/>
    </source>
</evidence>
<keyword evidence="8" id="KW-0460">Magnesium</keyword>
<evidence type="ECO:0000256" key="9">
    <source>
        <dbReference type="ARBA" id="ARBA00023052"/>
    </source>
</evidence>
<comment type="similarity">
    <text evidence="4 11">Belongs to the TPP enzyme family.</text>
</comment>
<dbReference type="PIRSF" id="PIRSF036565">
    <property type="entry name" value="Pyruvt_ip_decrb"/>
    <property type="match status" value="1"/>
</dbReference>
<evidence type="ECO:0000256" key="1">
    <source>
        <dbReference type="ARBA" id="ARBA00001920"/>
    </source>
</evidence>
<dbReference type="InterPro" id="IPR029061">
    <property type="entry name" value="THDP-binding"/>
</dbReference>
<keyword evidence="9 11" id="KW-0786">Thiamine pyrophosphate</keyword>
<proteinExistence type="inferred from homology"/>
<keyword evidence="7" id="KW-0210">Decarboxylase</keyword>
<evidence type="ECO:0000256" key="5">
    <source>
        <dbReference type="ARBA" id="ARBA00020054"/>
    </source>
</evidence>
<dbReference type="InterPro" id="IPR012000">
    <property type="entry name" value="Thiamin_PyroP_enz_cen_dom"/>
</dbReference>
<comment type="function">
    <text evidence="3">Decarboxylates branched-chain and aromatic alpha-keto acids to aldehydes.</text>
</comment>
<dbReference type="PANTHER" id="PTHR43452">
    <property type="entry name" value="PYRUVATE DECARBOXYLASE"/>
    <property type="match status" value="1"/>
</dbReference>
<feature type="domain" description="Thiamine pyrophosphate enzyme N-terminal TPP-binding" evidence="14">
    <location>
        <begin position="13"/>
        <end position="117"/>
    </location>
</feature>
<dbReference type="Gene3D" id="3.40.50.970">
    <property type="match status" value="2"/>
</dbReference>
<dbReference type="InterPro" id="IPR000399">
    <property type="entry name" value="TPP-bd_CS"/>
</dbReference>
<accession>A0ABP8W4W5</accession>
<evidence type="ECO:0000259" key="13">
    <source>
        <dbReference type="Pfam" id="PF02775"/>
    </source>
</evidence>
<organism evidence="15 16">
    <name type="scientific">Frondihabitans cladoniiphilus</name>
    <dbReference type="NCBI Taxonomy" id="715785"/>
    <lineage>
        <taxon>Bacteria</taxon>
        <taxon>Bacillati</taxon>
        <taxon>Actinomycetota</taxon>
        <taxon>Actinomycetes</taxon>
        <taxon>Micrococcales</taxon>
        <taxon>Microbacteriaceae</taxon>
        <taxon>Frondihabitans</taxon>
    </lineage>
</organism>
<dbReference type="SUPFAM" id="SSF52518">
    <property type="entry name" value="Thiamin diphosphate-binding fold (THDP-binding)"/>
    <property type="match status" value="2"/>
</dbReference>
<dbReference type="Pfam" id="PF00205">
    <property type="entry name" value="TPP_enzyme_M"/>
    <property type="match status" value="1"/>
</dbReference>
<dbReference type="Proteomes" id="UP001501295">
    <property type="component" value="Unassembled WGS sequence"/>
</dbReference>
<dbReference type="Gene3D" id="3.40.50.1220">
    <property type="entry name" value="TPP-binding domain"/>
    <property type="match status" value="1"/>
</dbReference>
<name>A0ABP8W4W5_9MICO</name>
<evidence type="ECO:0000256" key="11">
    <source>
        <dbReference type="RuleBase" id="RU362132"/>
    </source>
</evidence>
<feature type="domain" description="Thiamine pyrophosphate enzyme TPP-binding" evidence="13">
    <location>
        <begin position="412"/>
        <end position="541"/>
    </location>
</feature>
<dbReference type="SUPFAM" id="SSF52467">
    <property type="entry name" value="DHS-like NAD/FAD-binding domain"/>
    <property type="match status" value="1"/>
</dbReference>
<evidence type="ECO:0000313" key="15">
    <source>
        <dbReference type="EMBL" id="GAA4680822.1"/>
    </source>
</evidence>
<dbReference type="CDD" id="cd07038">
    <property type="entry name" value="TPP_PYR_PDC_IPDC_like"/>
    <property type="match status" value="1"/>
</dbReference>
<evidence type="ECO:0000256" key="8">
    <source>
        <dbReference type="ARBA" id="ARBA00022842"/>
    </source>
</evidence>
<evidence type="ECO:0000259" key="12">
    <source>
        <dbReference type="Pfam" id="PF00205"/>
    </source>
</evidence>
<evidence type="ECO:0000256" key="4">
    <source>
        <dbReference type="ARBA" id="ARBA00007812"/>
    </source>
</evidence>
<dbReference type="RefSeq" id="WP_345376492.1">
    <property type="nucleotide sequence ID" value="NZ_BAABLM010000005.1"/>
</dbReference>
<dbReference type="InterPro" id="IPR047214">
    <property type="entry name" value="TPP_PDC_IPDC"/>
</dbReference>
<evidence type="ECO:0000256" key="10">
    <source>
        <dbReference type="ARBA" id="ARBA00023239"/>
    </source>
</evidence>
<comment type="cofactor">
    <cofactor evidence="2">
        <name>thiamine diphosphate</name>
        <dbReference type="ChEBI" id="CHEBI:58937"/>
    </cofactor>
</comment>
<feature type="domain" description="Thiamine pyrophosphate enzyme central" evidence="12">
    <location>
        <begin position="210"/>
        <end position="326"/>
    </location>
</feature>
<sequence length="566" mass="59503">MTSPHLRQPATVTVGQYLATRLAQLGATRVFGLPGDYNLSLLDQMLTVPEFEWVGSTNELNAAYAADGYARISRGLGALVTTYGVGELSAINGVAGSFAEDVPVIQITGAPATTVAAAGKKVHHTLIDGDYGHFSRAYDEVTVASATLRVENAGPEIDRVLVTALEASKPGYLSIPADVAVAHIGAGTLSTPLRARRSDPDNLADFEAALREALAGSTDLTVLAGPRVHRKGLEHAIRSLADVPGVRVASQPGSRAVIDESHPHSLGMYLGAMTKTPGTREIVDTASPLVLAGVVLSDFLTGFFSHGFDPDRSIDLGFRQARVNGTSFYEVTLADSLAAVERIARDLAFAPTPASDVVAGAGRVAGDARAPLSQDAFWAEIQTWLPRDTIAIAEAGTPFYGALELAMPDGSDLMGQPVWSSIGFTLPAMLGAQIAAPDKRSVLFIGDGSAQLTIQELGTVLKRRLAPIVFLINNDGYTVERAIQSPDAPYQDINVWNWTAVPSTLAPNVPSETVTVRTVAELRGALALASSVTDRLVFVEVVVPKDDEPSLLVELAAGVAAANRTA</sequence>
<evidence type="ECO:0000256" key="7">
    <source>
        <dbReference type="ARBA" id="ARBA00022793"/>
    </source>
</evidence>
<dbReference type="InterPro" id="IPR012110">
    <property type="entry name" value="PDC/IPDC-like"/>
</dbReference>
<dbReference type="EMBL" id="BAABLM010000005">
    <property type="protein sequence ID" value="GAA4680822.1"/>
    <property type="molecule type" value="Genomic_DNA"/>
</dbReference>
<dbReference type="InterPro" id="IPR011766">
    <property type="entry name" value="TPP_enzyme_TPP-bd"/>
</dbReference>